<keyword evidence="5 8" id="KW-1133">Transmembrane helix</keyword>
<keyword evidence="2" id="KW-1003">Cell membrane</keyword>
<feature type="transmembrane region" description="Helical" evidence="8">
    <location>
        <begin position="362"/>
        <end position="380"/>
    </location>
</feature>
<sequence>MLEKGAPRLGIESAPHVRSQERTAVTNGPALPRPAVVVAVSLALGLLAVYLQHLAVPINTPYWGVFGNQLDLAVYREGAQAVLDGDRLYEAKLVGVMDYTYAPVSVILFMPFAAMSLELARIVWMVGIFVALYFCITLSFKSLRYQINWSVRLFACALVLVSALMEPVRTTMWYGQINVFLMLLVLWDLLQGRHSRIRGLGVGIAAGIKLTPLIFVFYLLINRNWRAVWLAGAGFAGTIALGFAVMPRDSWKYWSGTFIDSKRVGAPNTVGNQSIRGALANLWQTDAPNPLVWITLAVAALALGMTAASLAHRGGHELLAVTLVGMTGTAVSPMSWGHHWVWFVPALVIGIHLTLQARGAMATALAATAVVALLATTFIWRTYRSYPVLQIERVLPDGYFTGLYHKVGIPELRWFTYDPYNWVFVVTAVAAIVCLTSRRRVEAPEPVAAG</sequence>
<keyword evidence="6 8" id="KW-0472">Membrane</keyword>
<evidence type="ECO:0000256" key="3">
    <source>
        <dbReference type="ARBA" id="ARBA00022679"/>
    </source>
</evidence>
<feature type="transmembrane region" description="Helical" evidence="8">
    <location>
        <begin position="202"/>
        <end position="221"/>
    </location>
</feature>
<evidence type="ECO:0000256" key="7">
    <source>
        <dbReference type="ARBA" id="ARBA00024033"/>
    </source>
</evidence>
<evidence type="ECO:0000256" key="4">
    <source>
        <dbReference type="ARBA" id="ARBA00022692"/>
    </source>
</evidence>
<evidence type="ECO:0000256" key="6">
    <source>
        <dbReference type="ARBA" id="ARBA00023136"/>
    </source>
</evidence>
<comment type="similarity">
    <text evidence="7">Belongs to the glycosyltransferase 87 family.</text>
</comment>
<evidence type="ECO:0000256" key="1">
    <source>
        <dbReference type="ARBA" id="ARBA00004651"/>
    </source>
</evidence>
<reference evidence="9 10" key="1">
    <citation type="submission" date="2017-10" db="EMBL/GenBank/DDBJ databases">
        <title>The draft genome sequence of Williamsia sp. BULT 1.1 isolated from the semi-arid grassland soils from South Africa.</title>
        <authorList>
            <person name="Kabwe M.H."/>
            <person name="Govender N."/>
            <person name="Mutseka Lunga P."/>
            <person name="Vikram S."/>
            <person name="Makhalanyane T.P."/>
        </authorList>
    </citation>
    <scope>NUCLEOTIDE SEQUENCE [LARGE SCALE GENOMIC DNA]</scope>
    <source>
        <strain evidence="9 10">BULT 1.1</strain>
    </source>
</reference>
<name>A0A2G3PQ96_WILMA</name>
<dbReference type="EMBL" id="PEBD01000004">
    <property type="protein sequence ID" value="PHV67936.1"/>
    <property type="molecule type" value="Genomic_DNA"/>
</dbReference>
<feature type="transmembrane region" description="Helical" evidence="8">
    <location>
        <begin position="122"/>
        <end position="140"/>
    </location>
</feature>
<dbReference type="RefSeq" id="WP_099381113.1">
    <property type="nucleotide sequence ID" value="NZ_PEBD01000004.1"/>
</dbReference>
<comment type="caution">
    <text evidence="9">The sequence shown here is derived from an EMBL/GenBank/DDBJ whole genome shotgun (WGS) entry which is preliminary data.</text>
</comment>
<protein>
    <submittedName>
        <fullName evidence="9">Glycosyltransferase</fullName>
    </submittedName>
</protein>
<dbReference type="AlphaFoldDB" id="A0A2G3PQ96"/>
<feature type="transmembrane region" description="Helical" evidence="8">
    <location>
        <begin position="96"/>
        <end position="116"/>
    </location>
</feature>
<comment type="subcellular location">
    <subcellularLocation>
        <location evidence="1">Cell membrane</location>
        <topology evidence="1">Multi-pass membrane protein</topology>
    </subcellularLocation>
</comment>
<feature type="transmembrane region" description="Helical" evidence="8">
    <location>
        <begin position="31"/>
        <end position="51"/>
    </location>
</feature>
<evidence type="ECO:0000313" key="9">
    <source>
        <dbReference type="EMBL" id="PHV67936.1"/>
    </source>
</evidence>
<feature type="transmembrane region" description="Helical" evidence="8">
    <location>
        <begin position="291"/>
        <end position="311"/>
    </location>
</feature>
<feature type="transmembrane region" description="Helical" evidence="8">
    <location>
        <begin position="171"/>
        <end position="190"/>
    </location>
</feature>
<proteinExistence type="inferred from homology"/>
<dbReference type="GO" id="GO:0016758">
    <property type="term" value="F:hexosyltransferase activity"/>
    <property type="evidence" value="ECO:0007669"/>
    <property type="project" value="InterPro"/>
</dbReference>
<evidence type="ECO:0000313" key="10">
    <source>
        <dbReference type="Proteomes" id="UP000225108"/>
    </source>
</evidence>
<dbReference type="InterPro" id="IPR018584">
    <property type="entry name" value="GT87"/>
</dbReference>
<feature type="transmembrane region" description="Helical" evidence="8">
    <location>
        <begin position="227"/>
        <end position="246"/>
    </location>
</feature>
<accession>A0A2G3PQ96</accession>
<evidence type="ECO:0000256" key="8">
    <source>
        <dbReference type="SAM" id="Phobius"/>
    </source>
</evidence>
<keyword evidence="4 8" id="KW-0812">Transmembrane</keyword>
<evidence type="ECO:0000256" key="2">
    <source>
        <dbReference type="ARBA" id="ARBA00022475"/>
    </source>
</evidence>
<dbReference type="Proteomes" id="UP000225108">
    <property type="component" value="Unassembled WGS sequence"/>
</dbReference>
<dbReference type="Pfam" id="PF09594">
    <property type="entry name" value="GT87"/>
    <property type="match status" value="1"/>
</dbReference>
<feature type="transmembrane region" description="Helical" evidence="8">
    <location>
        <begin position="147"/>
        <end position="165"/>
    </location>
</feature>
<dbReference type="GO" id="GO:0005886">
    <property type="term" value="C:plasma membrane"/>
    <property type="evidence" value="ECO:0007669"/>
    <property type="project" value="UniProtKB-SubCell"/>
</dbReference>
<evidence type="ECO:0000256" key="5">
    <source>
        <dbReference type="ARBA" id="ARBA00022989"/>
    </source>
</evidence>
<organism evidence="9 10">
    <name type="scientific">Williamsia marianensis</name>
    <dbReference type="NCBI Taxonomy" id="85044"/>
    <lineage>
        <taxon>Bacteria</taxon>
        <taxon>Bacillati</taxon>
        <taxon>Actinomycetota</taxon>
        <taxon>Actinomycetes</taxon>
        <taxon>Mycobacteriales</taxon>
        <taxon>Nocardiaceae</taxon>
        <taxon>Williamsia</taxon>
    </lineage>
</organism>
<keyword evidence="3 9" id="KW-0808">Transferase</keyword>
<gene>
    <name evidence="9" type="ORF">CSW57_01210</name>
</gene>